<dbReference type="Pfam" id="PF17973">
    <property type="entry name" value="bMG10"/>
    <property type="match status" value="1"/>
</dbReference>
<gene>
    <name evidence="6" type="ORF">VITFI_CDS3154</name>
</gene>
<dbReference type="InterPro" id="IPR021868">
    <property type="entry name" value="Alpha_2_Macroglob_MG3"/>
</dbReference>
<sequence length="1971" mass="214277">MGTRRTTALHALQHLAAWGLAALASSTWAAKVTGVTPQGEVPHVREVRVAFEGADLPGDDLRAPAPFTLRCNGQEVRGSGYWNFKKQWVFDLEQPLGAGSRCELQPSGKLKLEGNTRFTFSTGGPALAQVWPGEYQAIEEQQNFLVRLTGPASVESVRRFAWCEQEGVGDRIGLQVVTGAPREALLKRYQLAAVADRTLMLACDRPFAPGSKVRLVWGTGIAASSQTSLINRAQDVRNWTVRERFEASMSCERERAQAPCMPLRPIRLSFNANVPRELALAVRLVPEGGGGALAPSLQDDTGSSGPSNTVSELHFPSPLPVSTRFKLVLPAGLKDESGRALANASSFPLGVATGAMPPLAKFAAAPFGILEAGPDTVLPITVRHVQADLRGGGTVRVKRLDASVPDEQLLQWMARLQKFHESTLSPKEAGVPASMGRIPPGGNQPEVASREVSLLTRETDTRKLTLPSTAAPEPSGSASSPAEKNLTEVMGLPLTDNGYHLVEVESKLLGKSLLAKAAPMYVRTGVLVTQMGVHFKKGRENSLVWVTSLDRARPVAGAQVAVNDCQGHTVWQGQTDERGVAHIPRGFNDDHNDCLMRWAWFVTARKTDAAGRTDLSFMFSDWHDGVEPWRFDLPTASGSQLDERVHTVLDRTLFRAGETVSMKHFFRVDTSRGLSLPAPRDLPTHAVIHGPGGSEVKLPLQWKHGSASAQWAIPATAKLGSYQISLGREGDSQQQWWSSEFRVEAFRLPVLDARMSPPTGDVIAPKDLALDVSLAWRNGGGLAKTPGRVSALLRTREPDWESYSSYQFLPAQSTSDFYDPDETYAAEDSDPTQQLVADRLALTTDGKGSARVQLKNLPAVQRPMMLVAELEFNDPNGEVQTVTRNIPVWPAARMVGIQAQSWASSGSSARVKTVVINPRGQAIGGHPVVVKARQVQWITTRKRMVGGFYAYDQREEVKDLGTVCEGKSDERGLFECEAPLKANGQVQLQAEVRDDAGRVAQAGTTVWVSTPGNDTWFPQDNDDRIELVPEQRELQPGQTARLQVRMPFRQATALVTVEREGILQTEVVSLSGDRPVIEVKIPGGRDAVQSWAPNVYVSALVVRGRVREVPWYSFFQWGWRTPLEWWNAWRHENPQWQPPTAMVDLAKPSFKLGVTSLKIGLADHALKVDVQTDKAQYGVRQVAKVTLNVTRNGTPVAGAHVAFAAVDEALLALRDNPTWDLLGAMMTTRPWGVETSTAQGEIIGRRHHGRKALPAGGGGGMNPTRELFDTLLLWRPDVVTDAQGRATLEVPLNDSLTRFRFVAIADAAGAAIDGETLADRFGTGHANVTVSQDVQLLAGLPLAAREGDQFEAGFTVRNGTQKPMSLDIVPQVTVEGVGTPATLKLAARQIELAAGQSQEVGWPVEVPVGAQRLRWTLSAKDRSSGAQDKLALQLPIFPAVPVQAWQAQLQQIGPEGVNLSMTLPSGALLQPGQTQVARGGVQVMLQPSLAGALPGVQRFFEAYPFSCLEQRSSRAVGLADGAAWRQIVADLPGYLDDDGLAHYYPPPEGSAARGSDRLTAYLVALAHESGQALPPQELTRMLGGLTAFVEGRLERRSYGPKSDLDVRKLAALEALSRHNQAYARQLGSIQIVPAQWPTAALIDWWNLLRRVKDIPERERLMAEAGQLLRARLVATSTSLRFTTEDSDLWWWLMDSPDANAARLILAAMEQPDWRADLPMLLQGALARQQRGAWLTTTANAWGTLAVRQFARRFERQPVAGRTELAWSTASAAQRLDWRAKPEGGTVMLPWPSGGTGSLNLRHNGNGQPWALVQSMAAVPLTSPVSAGYTLRRSVQPVLQQVPGRWSRGDVLRIKLDVEARADMSWVGLSDPLPAGATVLGNGLGRDSALLAASGAEAGDGAGNAALTYIERAPEAWRGVLEWLPRGKHQFSYTVRLNNSGRFALPPSRIEAMYAPATFAEVPNAVLEVAPK</sequence>
<dbReference type="KEGG" id="vff:VITFI_CDS3154"/>
<name>A0A221KIQ9_VITFI</name>
<protein>
    <submittedName>
        <fullName evidence="6">Alpha-2-macroglobulin</fullName>
    </submittedName>
</protein>
<dbReference type="Pfam" id="PF07703">
    <property type="entry name" value="A2M_BRD"/>
    <property type="match status" value="1"/>
</dbReference>
<dbReference type="SMART" id="SM01360">
    <property type="entry name" value="A2M"/>
    <property type="match status" value="1"/>
</dbReference>
<dbReference type="InterPro" id="IPR002890">
    <property type="entry name" value="MG2"/>
</dbReference>
<dbReference type="InterPro" id="IPR051802">
    <property type="entry name" value="YfhM-like"/>
</dbReference>
<feature type="compositionally biased region" description="Polar residues" evidence="2">
    <location>
        <begin position="298"/>
        <end position="311"/>
    </location>
</feature>
<proteinExistence type="inferred from homology"/>
<dbReference type="SMART" id="SM01359">
    <property type="entry name" value="A2M_N_2"/>
    <property type="match status" value="1"/>
</dbReference>
<organism evidence="6 7">
    <name type="scientific">Vitreoscilla filiformis</name>
    <dbReference type="NCBI Taxonomy" id="63"/>
    <lineage>
        <taxon>Bacteria</taxon>
        <taxon>Pseudomonadati</taxon>
        <taxon>Pseudomonadota</taxon>
        <taxon>Betaproteobacteria</taxon>
        <taxon>Neisseriales</taxon>
        <taxon>Neisseriaceae</taxon>
        <taxon>Vitreoscilla</taxon>
    </lineage>
</organism>
<dbReference type="InterPro" id="IPR011625">
    <property type="entry name" value="A2M_N_BRD"/>
</dbReference>
<comment type="similarity">
    <text evidence="1">Belongs to the protease inhibitor I39 (alpha-2-macroglobulin) family. Bacterial alpha-2-macroglobulin subfamily.</text>
</comment>
<evidence type="ECO:0000256" key="1">
    <source>
        <dbReference type="ARBA" id="ARBA00010556"/>
    </source>
</evidence>
<dbReference type="OrthoDB" id="9767116at2"/>
<dbReference type="Gene3D" id="2.60.40.1930">
    <property type="match status" value="1"/>
</dbReference>
<dbReference type="PANTHER" id="PTHR40094:SF1">
    <property type="entry name" value="UBIQUITIN DOMAIN-CONTAINING PROTEIN"/>
    <property type="match status" value="1"/>
</dbReference>
<accession>A0A221KIQ9</accession>
<feature type="domain" description="Alpha-2-macroglobulin" evidence="5">
    <location>
        <begin position="1271"/>
        <end position="1370"/>
    </location>
</feature>
<feature type="chain" id="PRO_5012804401" evidence="3">
    <location>
        <begin position="30"/>
        <end position="1971"/>
    </location>
</feature>
<dbReference type="Proteomes" id="UP000199729">
    <property type="component" value="Chromosome"/>
</dbReference>
<evidence type="ECO:0000313" key="6">
    <source>
        <dbReference type="EMBL" id="ASM78931.1"/>
    </source>
</evidence>
<evidence type="ECO:0000259" key="5">
    <source>
        <dbReference type="SMART" id="SM01360"/>
    </source>
</evidence>
<dbReference type="GO" id="GO:0004866">
    <property type="term" value="F:endopeptidase inhibitor activity"/>
    <property type="evidence" value="ECO:0007669"/>
    <property type="project" value="InterPro"/>
</dbReference>
<dbReference type="InterPro" id="IPR041246">
    <property type="entry name" value="Bact_MG10"/>
</dbReference>
<keyword evidence="7" id="KW-1185">Reference proteome</keyword>
<feature type="compositionally biased region" description="Low complexity" evidence="2">
    <location>
        <begin position="467"/>
        <end position="482"/>
    </location>
</feature>
<keyword evidence="3" id="KW-0732">Signal</keyword>
<reference evidence="6 7" key="1">
    <citation type="submission" date="2017-07" db="EMBL/GenBank/DDBJ databases">
        <title>Complete Genome Sequence of the cosmetic ferment Vitreoscilla filiformis (ATCC15551).</title>
        <authorList>
            <person name="Contreras S."/>
            <person name="Sagory-Zalkind P."/>
            <person name="Blanquart H."/>
            <person name="Iltis A."/>
            <person name="Morand S.C."/>
        </authorList>
    </citation>
    <scope>NUCLEOTIDE SEQUENCE [LARGE SCALE GENOMIC DNA]</scope>
    <source>
        <strain evidence="6 7">ATCC 15551</strain>
    </source>
</reference>
<feature type="region of interest" description="Disordered" evidence="2">
    <location>
        <begin position="292"/>
        <end position="313"/>
    </location>
</feature>
<dbReference type="InterPro" id="IPR001599">
    <property type="entry name" value="Macroglobln_a2"/>
</dbReference>
<feature type="region of interest" description="Disordered" evidence="2">
    <location>
        <begin position="423"/>
        <end position="482"/>
    </location>
</feature>
<dbReference type="RefSeq" id="WP_089417793.1">
    <property type="nucleotide sequence ID" value="NZ_CP022423.1"/>
</dbReference>
<evidence type="ECO:0000256" key="2">
    <source>
        <dbReference type="SAM" id="MobiDB-lite"/>
    </source>
</evidence>
<feature type="signal peptide" evidence="3">
    <location>
        <begin position="1"/>
        <end position="29"/>
    </location>
</feature>
<dbReference type="Pfam" id="PF11974">
    <property type="entry name" value="bMG3"/>
    <property type="match status" value="1"/>
</dbReference>
<feature type="domain" description="Alpha-2-macroglobulin bait region" evidence="4">
    <location>
        <begin position="1025"/>
        <end position="1213"/>
    </location>
</feature>
<dbReference type="EMBL" id="CP022423">
    <property type="protein sequence ID" value="ASM78931.1"/>
    <property type="molecule type" value="Genomic_DNA"/>
</dbReference>
<evidence type="ECO:0000313" key="7">
    <source>
        <dbReference type="Proteomes" id="UP000199729"/>
    </source>
</evidence>
<dbReference type="Pfam" id="PF01835">
    <property type="entry name" value="MG2"/>
    <property type="match status" value="1"/>
</dbReference>
<evidence type="ECO:0000259" key="4">
    <source>
        <dbReference type="SMART" id="SM01359"/>
    </source>
</evidence>
<evidence type="ECO:0000256" key="3">
    <source>
        <dbReference type="SAM" id="SignalP"/>
    </source>
</evidence>
<dbReference type="Pfam" id="PF00207">
    <property type="entry name" value="A2M"/>
    <property type="match status" value="1"/>
</dbReference>
<dbReference type="PANTHER" id="PTHR40094">
    <property type="entry name" value="ALPHA-2-MACROGLOBULIN HOMOLOG"/>
    <property type="match status" value="1"/>
</dbReference>